<reference evidence="7" key="2">
    <citation type="submission" date="2020-11" db="EMBL/GenBank/DDBJ databases">
        <authorList>
            <person name="McCartney M.A."/>
            <person name="Auch B."/>
            <person name="Kono T."/>
            <person name="Mallez S."/>
            <person name="Becker A."/>
            <person name="Gohl D.M."/>
            <person name="Silverstein K.A.T."/>
            <person name="Koren S."/>
            <person name="Bechman K.B."/>
            <person name="Herman A."/>
            <person name="Abrahante J.E."/>
            <person name="Garbe J."/>
        </authorList>
    </citation>
    <scope>NUCLEOTIDE SEQUENCE</scope>
    <source>
        <strain evidence="7">Duluth1</strain>
        <tissue evidence="7">Whole animal</tissue>
    </source>
</reference>
<evidence type="ECO:0000256" key="3">
    <source>
        <dbReference type="ARBA" id="ARBA00022833"/>
    </source>
</evidence>
<dbReference type="InterPro" id="IPR006612">
    <property type="entry name" value="THAP_Znf"/>
</dbReference>
<dbReference type="Proteomes" id="UP000828390">
    <property type="component" value="Unassembled WGS sequence"/>
</dbReference>
<dbReference type="GO" id="GO:0003677">
    <property type="term" value="F:DNA binding"/>
    <property type="evidence" value="ECO:0007669"/>
    <property type="project" value="UniProtKB-UniRule"/>
</dbReference>
<dbReference type="AlphaFoldDB" id="A0A9D4DLA9"/>
<keyword evidence="2 5" id="KW-0863">Zinc-finger</keyword>
<evidence type="ECO:0000256" key="2">
    <source>
        <dbReference type="ARBA" id="ARBA00022771"/>
    </source>
</evidence>
<keyword evidence="8" id="KW-1185">Reference proteome</keyword>
<reference evidence="7" key="1">
    <citation type="journal article" date="2019" name="bioRxiv">
        <title>The Genome of the Zebra Mussel, Dreissena polymorpha: A Resource for Invasive Species Research.</title>
        <authorList>
            <person name="McCartney M.A."/>
            <person name="Auch B."/>
            <person name="Kono T."/>
            <person name="Mallez S."/>
            <person name="Zhang Y."/>
            <person name="Obille A."/>
            <person name="Becker A."/>
            <person name="Abrahante J.E."/>
            <person name="Garbe J."/>
            <person name="Badalamenti J.P."/>
            <person name="Herman A."/>
            <person name="Mangelson H."/>
            <person name="Liachko I."/>
            <person name="Sullivan S."/>
            <person name="Sone E.D."/>
            <person name="Koren S."/>
            <person name="Silverstein K.A.T."/>
            <person name="Beckman K.B."/>
            <person name="Gohl D.M."/>
        </authorList>
    </citation>
    <scope>NUCLEOTIDE SEQUENCE</scope>
    <source>
        <strain evidence="7">Duluth1</strain>
        <tissue evidence="7">Whole animal</tissue>
    </source>
</reference>
<dbReference type="EMBL" id="JAIWYP010000010">
    <property type="protein sequence ID" value="KAH3751093.1"/>
    <property type="molecule type" value="Genomic_DNA"/>
</dbReference>
<evidence type="ECO:0000256" key="5">
    <source>
        <dbReference type="PROSITE-ProRule" id="PRU00309"/>
    </source>
</evidence>
<evidence type="ECO:0000313" key="8">
    <source>
        <dbReference type="Proteomes" id="UP000828390"/>
    </source>
</evidence>
<dbReference type="SUPFAM" id="SSF57716">
    <property type="entry name" value="Glucocorticoid receptor-like (DNA-binding domain)"/>
    <property type="match status" value="1"/>
</dbReference>
<evidence type="ECO:0000259" key="6">
    <source>
        <dbReference type="PROSITE" id="PS50950"/>
    </source>
</evidence>
<keyword evidence="4 5" id="KW-0238">DNA-binding</keyword>
<dbReference type="PROSITE" id="PS50950">
    <property type="entry name" value="ZF_THAP"/>
    <property type="match status" value="1"/>
</dbReference>
<feature type="domain" description="THAP-type" evidence="6">
    <location>
        <begin position="1"/>
        <end position="64"/>
    </location>
</feature>
<comment type="caution">
    <text evidence="7">The sequence shown here is derived from an EMBL/GenBank/DDBJ whole genome shotgun (WGS) entry which is preliminary data.</text>
</comment>
<proteinExistence type="predicted"/>
<name>A0A9D4DLA9_DREPO</name>
<sequence>MVQCAAFGCNARLENWKKGFFCFPTGDSIGRKWILAVSLRRIIDGTLVDFTPSKYSKLCIKHLK</sequence>
<evidence type="ECO:0000313" key="7">
    <source>
        <dbReference type="EMBL" id="KAH3751093.1"/>
    </source>
</evidence>
<keyword evidence="1" id="KW-0479">Metal-binding</keyword>
<gene>
    <name evidence="7" type="ORF">DPMN_185638</name>
</gene>
<dbReference type="GO" id="GO:0008270">
    <property type="term" value="F:zinc ion binding"/>
    <property type="evidence" value="ECO:0007669"/>
    <property type="project" value="UniProtKB-KW"/>
</dbReference>
<keyword evidence="3" id="KW-0862">Zinc</keyword>
<evidence type="ECO:0000256" key="1">
    <source>
        <dbReference type="ARBA" id="ARBA00022723"/>
    </source>
</evidence>
<accession>A0A9D4DLA9</accession>
<organism evidence="7 8">
    <name type="scientific">Dreissena polymorpha</name>
    <name type="common">Zebra mussel</name>
    <name type="synonym">Mytilus polymorpha</name>
    <dbReference type="NCBI Taxonomy" id="45954"/>
    <lineage>
        <taxon>Eukaryota</taxon>
        <taxon>Metazoa</taxon>
        <taxon>Spiralia</taxon>
        <taxon>Lophotrochozoa</taxon>
        <taxon>Mollusca</taxon>
        <taxon>Bivalvia</taxon>
        <taxon>Autobranchia</taxon>
        <taxon>Heteroconchia</taxon>
        <taxon>Euheterodonta</taxon>
        <taxon>Imparidentia</taxon>
        <taxon>Neoheterodontei</taxon>
        <taxon>Myida</taxon>
        <taxon>Dreissenoidea</taxon>
        <taxon>Dreissenidae</taxon>
        <taxon>Dreissena</taxon>
    </lineage>
</organism>
<evidence type="ECO:0000256" key="4">
    <source>
        <dbReference type="ARBA" id="ARBA00023125"/>
    </source>
</evidence>
<protein>
    <recommendedName>
        <fullName evidence="6">THAP-type domain-containing protein</fullName>
    </recommendedName>
</protein>